<keyword evidence="5 6" id="KW-0472">Membrane</keyword>
<name>A0A518AVZ6_9BACT</name>
<feature type="transmembrane region" description="Helical" evidence="6">
    <location>
        <begin position="45"/>
        <end position="63"/>
    </location>
</feature>
<comment type="subcellular location">
    <subcellularLocation>
        <location evidence="1">Cell membrane</location>
        <topology evidence="1">Multi-pass membrane protein</topology>
    </subcellularLocation>
</comment>
<evidence type="ECO:0000313" key="9">
    <source>
        <dbReference type="Proteomes" id="UP000315750"/>
    </source>
</evidence>
<feature type="transmembrane region" description="Helical" evidence="6">
    <location>
        <begin position="7"/>
        <end position="25"/>
    </location>
</feature>
<reference evidence="8 9" key="1">
    <citation type="submission" date="2019-02" db="EMBL/GenBank/DDBJ databases">
        <title>Deep-cultivation of Planctomycetes and their phenomic and genomic characterization uncovers novel biology.</title>
        <authorList>
            <person name="Wiegand S."/>
            <person name="Jogler M."/>
            <person name="Boedeker C."/>
            <person name="Pinto D."/>
            <person name="Vollmers J."/>
            <person name="Rivas-Marin E."/>
            <person name="Kohn T."/>
            <person name="Peeters S.H."/>
            <person name="Heuer A."/>
            <person name="Rast P."/>
            <person name="Oberbeckmann S."/>
            <person name="Bunk B."/>
            <person name="Jeske O."/>
            <person name="Meyerdierks A."/>
            <person name="Storesund J.E."/>
            <person name="Kallscheuer N."/>
            <person name="Luecker S."/>
            <person name="Lage O.M."/>
            <person name="Pohl T."/>
            <person name="Merkel B.J."/>
            <person name="Hornburger P."/>
            <person name="Mueller R.-W."/>
            <person name="Bruemmer F."/>
            <person name="Labrenz M."/>
            <person name="Spormann A.M."/>
            <person name="Op den Camp H."/>
            <person name="Overmann J."/>
            <person name="Amann R."/>
            <person name="Jetten M.S.M."/>
            <person name="Mascher T."/>
            <person name="Medema M.H."/>
            <person name="Devos D.P."/>
            <person name="Kaster A.-K."/>
            <person name="Ovreas L."/>
            <person name="Rohde M."/>
            <person name="Galperin M.Y."/>
            <person name="Jogler C."/>
        </authorList>
    </citation>
    <scope>NUCLEOTIDE SEQUENCE [LARGE SCALE GENOMIC DNA]</scope>
    <source>
        <strain evidence="8 9">Pan181</strain>
    </source>
</reference>
<keyword evidence="4 6" id="KW-1133">Transmembrane helix</keyword>
<dbReference type="RefSeq" id="WP_197528672.1">
    <property type="nucleotide sequence ID" value="NZ_CP036278.1"/>
</dbReference>
<dbReference type="InterPro" id="IPR051311">
    <property type="entry name" value="DedA_domain"/>
</dbReference>
<evidence type="ECO:0000256" key="5">
    <source>
        <dbReference type="ARBA" id="ARBA00023136"/>
    </source>
</evidence>
<proteinExistence type="predicted"/>
<organism evidence="8 9">
    <name type="scientific">Aeoliella mucimassa</name>
    <dbReference type="NCBI Taxonomy" id="2527972"/>
    <lineage>
        <taxon>Bacteria</taxon>
        <taxon>Pseudomonadati</taxon>
        <taxon>Planctomycetota</taxon>
        <taxon>Planctomycetia</taxon>
        <taxon>Pirellulales</taxon>
        <taxon>Lacipirellulaceae</taxon>
        <taxon>Aeoliella</taxon>
    </lineage>
</organism>
<evidence type="ECO:0000256" key="1">
    <source>
        <dbReference type="ARBA" id="ARBA00004651"/>
    </source>
</evidence>
<dbReference type="GO" id="GO:0005886">
    <property type="term" value="C:plasma membrane"/>
    <property type="evidence" value="ECO:0007669"/>
    <property type="project" value="UniProtKB-SubCell"/>
</dbReference>
<evidence type="ECO:0000256" key="2">
    <source>
        <dbReference type="ARBA" id="ARBA00022475"/>
    </source>
</evidence>
<feature type="transmembrane region" description="Helical" evidence="6">
    <location>
        <begin position="75"/>
        <end position="99"/>
    </location>
</feature>
<gene>
    <name evidence="8" type="ORF">Pan181_51350</name>
</gene>
<dbReference type="PANTHER" id="PTHR42709:SF6">
    <property type="entry name" value="UNDECAPRENYL PHOSPHATE TRANSPORTER A"/>
    <property type="match status" value="1"/>
</dbReference>
<sequence>MRLLVRLVGVIAIVLAIPMVTALFWSGPLESLLERWQAEPPSTGWVAGLLIALLASDILLPVPSGPVITLAGGQIGVLPTAIAAWTGLMLGGLAAFAVAKRLGPAVTRRLASPEDLEGLKSTARQHDAWLLLVTRPLPILAEATVLLCGTLDTSWPRLLWTLGIGNAAVATAFAVLGQQASEQEWMFMAIVLSVVVPLAMTWVVRHRWLKQQRRNERVANEP</sequence>
<dbReference type="PANTHER" id="PTHR42709">
    <property type="entry name" value="ALKALINE PHOSPHATASE LIKE PROTEIN"/>
    <property type="match status" value="1"/>
</dbReference>
<keyword evidence="2" id="KW-1003">Cell membrane</keyword>
<evidence type="ECO:0000256" key="3">
    <source>
        <dbReference type="ARBA" id="ARBA00022692"/>
    </source>
</evidence>
<feature type="transmembrane region" description="Helical" evidence="6">
    <location>
        <begin position="158"/>
        <end position="179"/>
    </location>
</feature>
<dbReference type="InterPro" id="IPR032816">
    <property type="entry name" value="VTT_dom"/>
</dbReference>
<dbReference type="Pfam" id="PF09335">
    <property type="entry name" value="VTT_dom"/>
    <property type="match status" value="1"/>
</dbReference>
<feature type="transmembrane region" description="Helical" evidence="6">
    <location>
        <begin position="185"/>
        <end position="204"/>
    </location>
</feature>
<evidence type="ECO:0000256" key="4">
    <source>
        <dbReference type="ARBA" id="ARBA00022989"/>
    </source>
</evidence>
<keyword evidence="3 6" id="KW-0812">Transmembrane</keyword>
<protein>
    <submittedName>
        <fullName evidence="8">SNARE associated Golgi protein</fullName>
    </submittedName>
</protein>
<feature type="transmembrane region" description="Helical" evidence="6">
    <location>
        <begin position="128"/>
        <end position="151"/>
    </location>
</feature>
<evidence type="ECO:0000313" key="8">
    <source>
        <dbReference type="EMBL" id="QDU58894.1"/>
    </source>
</evidence>
<evidence type="ECO:0000256" key="6">
    <source>
        <dbReference type="SAM" id="Phobius"/>
    </source>
</evidence>
<dbReference type="KEGG" id="amuc:Pan181_51350"/>
<dbReference type="EMBL" id="CP036278">
    <property type="protein sequence ID" value="QDU58894.1"/>
    <property type="molecule type" value="Genomic_DNA"/>
</dbReference>
<feature type="domain" description="VTT" evidence="7">
    <location>
        <begin position="62"/>
        <end position="178"/>
    </location>
</feature>
<evidence type="ECO:0000259" key="7">
    <source>
        <dbReference type="Pfam" id="PF09335"/>
    </source>
</evidence>
<keyword evidence="9" id="KW-1185">Reference proteome</keyword>
<dbReference type="Proteomes" id="UP000315750">
    <property type="component" value="Chromosome"/>
</dbReference>
<dbReference type="AlphaFoldDB" id="A0A518AVZ6"/>
<accession>A0A518AVZ6</accession>